<keyword evidence="6" id="KW-1185">Reference proteome</keyword>
<dbReference type="Proteomes" id="UP000664132">
    <property type="component" value="Unassembled WGS sequence"/>
</dbReference>
<comment type="caution">
    <text evidence="5">The sequence shown here is derived from an EMBL/GenBank/DDBJ whole genome shotgun (WGS) entry which is preliminary data.</text>
</comment>
<reference evidence="5" key="1">
    <citation type="submission" date="2021-02" db="EMBL/GenBank/DDBJ databases">
        <title>Genome sequence Cadophora malorum strain M34.</title>
        <authorList>
            <person name="Stefanovic E."/>
            <person name="Vu D."/>
            <person name="Scully C."/>
            <person name="Dijksterhuis J."/>
            <person name="Roader J."/>
            <person name="Houbraken J."/>
        </authorList>
    </citation>
    <scope>NUCLEOTIDE SEQUENCE</scope>
    <source>
        <strain evidence="5">M34</strain>
    </source>
</reference>
<organism evidence="5 6">
    <name type="scientific">Cadophora malorum</name>
    <dbReference type="NCBI Taxonomy" id="108018"/>
    <lineage>
        <taxon>Eukaryota</taxon>
        <taxon>Fungi</taxon>
        <taxon>Dikarya</taxon>
        <taxon>Ascomycota</taxon>
        <taxon>Pezizomycotina</taxon>
        <taxon>Leotiomycetes</taxon>
        <taxon>Helotiales</taxon>
        <taxon>Ploettnerulaceae</taxon>
        <taxon>Cadophora</taxon>
    </lineage>
</organism>
<dbReference type="GO" id="GO:0005524">
    <property type="term" value="F:ATP binding"/>
    <property type="evidence" value="ECO:0007669"/>
    <property type="project" value="InterPro"/>
</dbReference>
<accession>A0A8H8BTF5</accession>
<evidence type="ECO:0000313" key="6">
    <source>
        <dbReference type="Proteomes" id="UP000664132"/>
    </source>
</evidence>
<dbReference type="Pfam" id="PF00406">
    <property type="entry name" value="ADK"/>
    <property type="match status" value="1"/>
</dbReference>
<dbReference type="EMBL" id="JAFJYH010000036">
    <property type="protein sequence ID" value="KAG4423307.1"/>
    <property type="molecule type" value="Genomic_DNA"/>
</dbReference>
<dbReference type="InterPro" id="IPR000850">
    <property type="entry name" value="Adenylat/UMP-CMP_kin"/>
</dbReference>
<evidence type="ECO:0000313" key="5">
    <source>
        <dbReference type="EMBL" id="KAG4423307.1"/>
    </source>
</evidence>
<dbReference type="GO" id="GO:0019205">
    <property type="term" value="F:nucleobase-containing compound kinase activity"/>
    <property type="evidence" value="ECO:0007669"/>
    <property type="project" value="InterPro"/>
</dbReference>
<proteinExistence type="inferred from homology"/>
<keyword evidence="1 4" id="KW-0808">Transferase</keyword>
<keyword evidence="2" id="KW-0547">Nucleotide-binding</keyword>
<dbReference type="CDD" id="cd01428">
    <property type="entry name" value="ADK"/>
    <property type="match status" value="1"/>
</dbReference>
<keyword evidence="3 4" id="KW-0418">Kinase</keyword>
<dbReference type="PANTHER" id="PTHR23359">
    <property type="entry name" value="NUCLEOTIDE KINASE"/>
    <property type="match status" value="1"/>
</dbReference>
<dbReference type="HAMAP" id="MF_00235">
    <property type="entry name" value="Adenylate_kinase_Adk"/>
    <property type="match status" value="1"/>
</dbReference>
<comment type="similarity">
    <text evidence="4">Belongs to the adenylate kinase family.</text>
</comment>
<evidence type="ECO:0000256" key="3">
    <source>
        <dbReference type="ARBA" id="ARBA00022777"/>
    </source>
</evidence>
<protein>
    <recommendedName>
        <fullName evidence="7">Uridylate kinase</fullName>
    </recommendedName>
</protein>
<dbReference type="GO" id="GO:0006139">
    <property type="term" value="P:nucleobase-containing compound metabolic process"/>
    <property type="evidence" value="ECO:0007669"/>
    <property type="project" value="InterPro"/>
</dbReference>
<sequence>MSAPHDSSKWTIIFVLGGPGAGKGTHCGKLAANYPIAHLSMGDILREEQEKPGSRWGELIRRNILEGVIGPPEMSVSLLEAAMTKKYEKEGISVFLLDGFPRRIEHVELFETRICAPAAVLFLDCPEEVMQERLLKRAETSGRVDDTIAIIRKRFKTFTETTTPVIEHLRTQDKVIRNDAGKDTDAVYEQIQVMMEEKFGDVLKTSKRGRD</sequence>
<dbReference type="AlphaFoldDB" id="A0A8H8BTF5"/>
<dbReference type="SUPFAM" id="SSF52540">
    <property type="entry name" value="P-loop containing nucleoside triphosphate hydrolases"/>
    <property type="match status" value="1"/>
</dbReference>
<dbReference type="InterPro" id="IPR027417">
    <property type="entry name" value="P-loop_NTPase"/>
</dbReference>
<evidence type="ECO:0008006" key="7">
    <source>
        <dbReference type="Google" id="ProtNLM"/>
    </source>
</evidence>
<evidence type="ECO:0000256" key="4">
    <source>
        <dbReference type="RuleBase" id="RU003330"/>
    </source>
</evidence>
<name>A0A8H8BTF5_9HELO</name>
<gene>
    <name evidence="5" type="ORF">IFR04_003541</name>
</gene>
<dbReference type="Gene3D" id="3.40.50.300">
    <property type="entry name" value="P-loop containing nucleotide triphosphate hydrolases"/>
    <property type="match status" value="1"/>
</dbReference>
<dbReference type="OrthoDB" id="442176at2759"/>
<dbReference type="PRINTS" id="PR00094">
    <property type="entry name" value="ADENYLTKNASE"/>
</dbReference>
<evidence type="ECO:0000256" key="2">
    <source>
        <dbReference type="ARBA" id="ARBA00022741"/>
    </source>
</evidence>
<evidence type="ECO:0000256" key="1">
    <source>
        <dbReference type="ARBA" id="ARBA00022679"/>
    </source>
</evidence>